<dbReference type="RefSeq" id="WP_063968324.1">
    <property type="nucleotide sequence ID" value="NZ_JAMXLT020000011.1"/>
</dbReference>
<dbReference type="InterPro" id="IPR038765">
    <property type="entry name" value="Papain-like_cys_pep_sf"/>
</dbReference>
<feature type="domain" description="Transglutaminase-like" evidence="1">
    <location>
        <begin position="171"/>
        <end position="237"/>
    </location>
</feature>
<evidence type="ECO:0000259" key="1">
    <source>
        <dbReference type="SMART" id="SM00460"/>
    </source>
</evidence>
<dbReference type="SMART" id="SM00460">
    <property type="entry name" value="TGc"/>
    <property type="match status" value="1"/>
</dbReference>
<dbReference type="SUPFAM" id="SSF54001">
    <property type="entry name" value="Cysteine proteinases"/>
    <property type="match status" value="1"/>
</dbReference>
<reference evidence="2 3" key="1">
    <citation type="submission" date="2023-11" db="EMBL/GenBank/DDBJ databases">
        <title>First isolation, identification, and characterization of non-pathogenic Epilithonimonas ginsengisoli isolated from diseased farmed rainbow trout (Oncorhynchus mykiss) in Chile.</title>
        <authorList>
            <person name="Miranda C.D."/>
            <person name="Irgang R."/>
            <person name="Concha C."/>
            <person name="Rojas R."/>
            <person name="Avendano R."/>
        </authorList>
    </citation>
    <scope>NUCLEOTIDE SEQUENCE [LARGE SCALE GENOMIC DNA]</scope>
    <source>
        <strain evidence="2 3">FP99</strain>
    </source>
</reference>
<gene>
    <name evidence="2" type="ORF">NG800_007555</name>
</gene>
<protein>
    <submittedName>
        <fullName evidence="2">Transglutaminase family protein</fullName>
    </submittedName>
</protein>
<accession>A0ABU4JGL2</accession>
<dbReference type="PANTHER" id="PTHR33490">
    <property type="entry name" value="BLR5614 PROTEIN-RELATED"/>
    <property type="match status" value="1"/>
</dbReference>
<dbReference type="InterPro" id="IPR002931">
    <property type="entry name" value="Transglutaminase-like"/>
</dbReference>
<dbReference type="Proteomes" id="UP001204439">
    <property type="component" value="Unassembled WGS sequence"/>
</dbReference>
<proteinExistence type="predicted"/>
<dbReference type="PANTHER" id="PTHR33490:SF6">
    <property type="entry name" value="SLL1049 PROTEIN"/>
    <property type="match status" value="1"/>
</dbReference>
<dbReference type="Pfam" id="PF01841">
    <property type="entry name" value="Transglut_core"/>
    <property type="match status" value="1"/>
</dbReference>
<organism evidence="2 3">
    <name type="scientific">Epilithonimonas ginsengisoli</name>
    <dbReference type="NCBI Taxonomy" id="1245592"/>
    <lineage>
        <taxon>Bacteria</taxon>
        <taxon>Pseudomonadati</taxon>
        <taxon>Bacteroidota</taxon>
        <taxon>Flavobacteriia</taxon>
        <taxon>Flavobacteriales</taxon>
        <taxon>Weeksellaceae</taxon>
        <taxon>Chryseobacterium group</taxon>
        <taxon>Epilithonimonas</taxon>
    </lineage>
</organism>
<name>A0ABU4JGL2_9FLAO</name>
<dbReference type="InterPro" id="IPR013589">
    <property type="entry name" value="Bac_transglu_N"/>
</dbReference>
<comment type="caution">
    <text evidence="2">The sequence shown here is derived from an EMBL/GenBank/DDBJ whole genome shotgun (WGS) entry which is preliminary data.</text>
</comment>
<dbReference type="Pfam" id="PF08379">
    <property type="entry name" value="Bact_transglu_N"/>
    <property type="match status" value="1"/>
</dbReference>
<dbReference type="EMBL" id="JAMXLT020000011">
    <property type="protein sequence ID" value="MDW8548762.1"/>
    <property type="molecule type" value="Genomic_DNA"/>
</dbReference>
<evidence type="ECO:0000313" key="3">
    <source>
        <dbReference type="Proteomes" id="UP001204439"/>
    </source>
</evidence>
<dbReference type="Gene3D" id="3.10.620.30">
    <property type="match status" value="1"/>
</dbReference>
<evidence type="ECO:0000313" key="2">
    <source>
        <dbReference type="EMBL" id="MDW8548762.1"/>
    </source>
</evidence>
<sequence>MPVFNVLHITKYQYPSPVTDSANQIILSPLSNDFQEVISQKLSLFPNVKLDFYFDFFTNKVGVFTIVEPHNFLEIKSELVVETYPIELPIIDMDVITQWEDVKEQSQVFPYVDFVRQEKIESKDEIFEAVRNIAKPELSVMETTTELSTYIYENFAYKQGVTDYETEIDEIWKLKAGVCQDFAHLLLAMLRMLGVPSRYVSGYISPSNQELRGEGATHAWVEVYIPGYGWLGNDPTNNCWVSDRHIKIAIGRDFNDCTPVKGTYKGLSNHILSVSVIITNENTKEKTSLPIVPMYVRENPKVIEQTLDNNSYRRFLEIQQQQQQQQQQQ</sequence>
<keyword evidence="3" id="KW-1185">Reference proteome</keyword>